<feature type="transmembrane region" description="Helical" evidence="2">
    <location>
        <begin position="154"/>
        <end position="173"/>
    </location>
</feature>
<dbReference type="InterPro" id="IPR056677">
    <property type="entry name" value="DUF7775"/>
</dbReference>
<reference evidence="4" key="1">
    <citation type="submission" date="2025-05" db="UniProtKB">
        <authorList>
            <consortium name="RefSeq"/>
        </authorList>
    </citation>
    <scope>NUCLEOTIDE SEQUENCE [LARGE SCALE GENOMIC DNA]</scope>
    <source>
        <strain evidence="4">14028-0561.14</strain>
    </source>
</reference>
<dbReference type="AlphaFoldDB" id="A0A6P4I8V3"/>
<feature type="region of interest" description="Disordered" evidence="1">
    <location>
        <begin position="184"/>
        <end position="235"/>
    </location>
</feature>
<accession>A0A6P4I8V3</accession>
<keyword evidence="2" id="KW-0812">Transmembrane</keyword>
<feature type="compositionally biased region" description="Polar residues" evidence="1">
    <location>
        <begin position="184"/>
        <end position="199"/>
    </location>
</feature>
<keyword evidence="4" id="KW-1185">Reference proteome</keyword>
<feature type="compositionally biased region" description="Basic and acidic residues" evidence="1">
    <location>
        <begin position="226"/>
        <end position="235"/>
    </location>
</feature>
<name>A0A6P4I8V3_DROKI</name>
<proteinExistence type="predicted"/>
<dbReference type="RefSeq" id="XP_017024565.1">
    <property type="nucleotide sequence ID" value="XM_017169076.2"/>
</dbReference>
<dbReference type="PANTHER" id="PTHR41152:SF8">
    <property type="entry name" value="AT26438P-RELATED"/>
    <property type="match status" value="1"/>
</dbReference>
<feature type="transmembrane region" description="Helical" evidence="2">
    <location>
        <begin position="76"/>
        <end position="95"/>
    </location>
</feature>
<reference evidence="5" key="2">
    <citation type="submission" date="2025-08" db="UniProtKB">
        <authorList>
            <consortium name="RefSeq"/>
        </authorList>
    </citation>
    <scope>IDENTIFICATION</scope>
    <source>
        <strain evidence="5">14028-0561.14</strain>
        <tissue evidence="5">Whole fly</tissue>
    </source>
</reference>
<evidence type="ECO:0000256" key="1">
    <source>
        <dbReference type="SAM" id="MobiDB-lite"/>
    </source>
</evidence>
<sequence>MKVRSKKPVWFLFKVLEVLLSLSCCLVHWNCFRHRGVPHVFLLCAAYGGSVIIGILSIIGSFYAEKPKMKHEAAHAGILGAFHLFTLFAHMHLVTMKKYHPQDWVSFYRCSRNNAMVALYAAAIYFLHLTFALDLMLSHKFKAKRHPVRSKRPLSLYFISPGVEAYVSRFWWFQHLASKMLTSAQPSEHSSRNRNMSFDTESDEEEQRVSVTKQPEEARNSGVFRRSGEMRELPI</sequence>
<dbReference type="OrthoDB" id="7883363at2759"/>
<keyword evidence="2" id="KW-0472">Membrane</keyword>
<dbReference type="PANTHER" id="PTHR41152">
    <property type="entry name" value="AT26438P-RELATED"/>
    <property type="match status" value="1"/>
</dbReference>
<gene>
    <name evidence="5" type="primary">LOC108076305</name>
</gene>
<organism evidence="4 5">
    <name type="scientific">Drosophila kikkawai</name>
    <name type="common">Fruit fly</name>
    <dbReference type="NCBI Taxonomy" id="30033"/>
    <lineage>
        <taxon>Eukaryota</taxon>
        <taxon>Metazoa</taxon>
        <taxon>Ecdysozoa</taxon>
        <taxon>Arthropoda</taxon>
        <taxon>Hexapoda</taxon>
        <taxon>Insecta</taxon>
        <taxon>Pterygota</taxon>
        <taxon>Neoptera</taxon>
        <taxon>Endopterygota</taxon>
        <taxon>Diptera</taxon>
        <taxon>Brachycera</taxon>
        <taxon>Muscomorpha</taxon>
        <taxon>Ephydroidea</taxon>
        <taxon>Drosophilidae</taxon>
        <taxon>Drosophila</taxon>
        <taxon>Sophophora</taxon>
    </lineage>
</organism>
<evidence type="ECO:0000313" key="5">
    <source>
        <dbReference type="RefSeq" id="XP_017024565.1"/>
    </source>
</evidence>
<protein>
    <recommendedName>
        <fullName evidence="3">DUF7775 domain-containing protein</fullName>
    </recommendedName>
</protein>
<dbReference type="Pfam" id="PF24985">
    <property type="entry name" value="DUF7775"/>
    <property type="match status" value="1"/>
</dbReference>
<feature type="transmembrane region" description="Helical" evidence="2">
    <location>
        <begin position="41"/>
        <end position="64"/>
    </location>
</feature>
<dbReference type="GeneID" id="108076305"/>
<evidence type="ECO:0000313" key="4">
    <source>
        <dbReference type="Proteomes" id="UP001652661"/>
    </source>
</evidence>
<dbReference type="Proteomes" id="UP001652661">
    <property type="component" value="Chromosome 2R"/>
</dbReference>
<feature type="transmembrane region" description="Helical" evidence="2">
    <location>
        <begin position="115"/>
        <end position="133"/>
    </location>
</feature>
<keyword evidence="2" id="KW-1133">Transmembrane helix</keyword>
<evidence type="ECO:0000256" key="2">
    <source>
        <dbReference type="SAM" id="Phobius"/>
    </source>
</evidence>
<feature type="domain" description="DUF7775" evidence="3">
    <location>
        <begin position="7"/>
        <end position="138"/>
    </location>
</feature>
<feature type="transmembrane region" description="Helical" evidence="2">
    <location>
        <begin position="9"/>
        <end position="29"/>
    </location>
</feature>
<evidence type="ECO:0000259" key="3">
    <source>
        <dbReference type="Pfam" id="PF24985"/>
    </source>
</evidence>